<evidence type="ECO:0000256" key="1">
    <source>
        <dbReference type="ARBA" id="ARBA00007734"/>
    </source>
</evidence>
<name>A0A974NXM8_9SPHN</name>
<dbReference type="InterPro" id="IPR023346">
    <property type="entry name" value="Lysozyme-like_dom_sf"/>
</dbReference>
<dbReference type="Proteomes" id="UP000595894">
    <property type="component" value="Chromosome"/>
</dbReference>
<dbReference type="Gene3D" id="1.10.530.10">
    <property type="match status" value="1"/>
</dbReference>
<gene>
    <name evidence="5" type="ORF">H5J25_09515</name>
</gene>
<keyword evidence="3" id="KW-0732">Signal</keyword>
<dbReference type="GO" id="GO:0042597">
    <property type="term" value="C:periplasmic space"/>
    <property type="evidence" value="ECO:0007669"/>
    <property type="project" value="InterPro"/>
</dbReference>
<dbReference type="Pfam" id="PF01464">
    <property type="entry name" value="SLT"/>
    <property type="match status" value="1"/>
</dbReference>
<dbReference type="PANTHER" id="PTHR37423:SF2">
    <property type="entry name" value="MEMBRANE-BOUND LYTIC MUREIN TRANSGLYCOSYLASE C"/>
    <property type="match status" value="1"/>
</dbReference>
<dbReference type="InterPro" id="IPR008939">
    <property type="entry name" value="Lytic_TGlycosylase_superhlx_U"/>
</dbReference>
<sequence>MIPLFKTALMFATAAGLMTAGQEQLGWGRVQQMIDGQSPTQDATLAAAIVEWKSLRQTPGYPFENYARFLLAHPGWPGETGLRDTAERSLAKGGWSPSTVVAFFRRFPPRSGAGGTAFASALAVGGYRDDANAAARKAWVSGPLAATDEAKLQADFSSAFGPLDHDARMDALLWQNSLQSAQRQIFFVSPLKRPVFEARLALRSNAPSAATLATSVELLAGNDPGFIADRATWFRNGNAPAAARALLARPRMLTSRPGDVGRWYDLLLTIAREAANDGQSTLAYDIASKVDDAYPAGTDVSKAPLSERDDYTSLVWLAGQTAMKSGRPADAIGMYDRYARGSQTPQSQSKGYYWAGRAAEAAGRKSDAQAFFSRASGYRDLFYGQLATERLGLLLTAPSAPLTRPIDATARKAFYNRDVVRAAQYLGTTGRWEDQSLFVRQIAIDAKSDTDHALASEFSKVIGRPDLGVMVGRSASQNGLTDYTTVAFPSVKVPADQAANWSMIHAIARQESQFDRAAISRVGARGLMQLMPGTAREQSGKLGLSYDAGALTNNTDYNIQLGSSYFQRVYGSFASYPLAVAAYNAGPGNVNKWLRANGDPRMGTVDIVDWIEMIPLQETRNYVQRVLENAVVYDLMNPAQARSAGATNKLSWYLGKARPG</sequence>
<feature type="domain" description="Transglycosylase SLT" evidence="4">
    <location>
        <begin position="498"/>
        <end position="599"/>
    </location>
</feature>
<dbReference type="RefSeq" id="WP_202096269.1">
    <property type="nucleotide sequence ID" value="NZ_CP061035.1"/>
</dbReference>
<dbReference type="EMBL" id="CP061035">
    <property type="protein sequence ID" value="QQV78949.1"/>
    <property type="molecule type" value="Genomic_DNA"/>
</dbReference>
<dbReference type="AlphaFoldDB" id="A0A974NXM8"/>
<dbReference type="CDD" id="cd13401">
    <property type="entry name" value="Slt70-like"/>
    <property type="match status" value="1"/>
</dbReference>
<evidence type="ECO:0000313" key="6">
    <source>
        <dbReference type="Proteomes" id="UP000595894"/>
    </source>
</evidence>
<protein>
    <submittedName>
        <fullName evidence="5">Lytic transglycosylase domain-containing protein</fullName>
    </submittedName>
</protein>
<dbReference type="SUPFAM" id="SSF48435">
    <property type="entry name" value="Bacterial muramidases"/>
    <property type="match status" value="1"/>
</dbReference>
<proteinExistence type="inferred from homology"/>
<evidence type="ECO:0000256" key="2">
    <source>
        <dbReference type="ARBA" id="ARBA00009387"/>
    </source>
</evidence>
<organism evidence="5 6">
    <name type="scientific">Sphingomonas aliaeris</name>
    <dbReference type="NCBI Taxonomy" id="2759526"/>
    <lineage>
        <taxon>Bacteria</taxon>
        <taxon>Pseudomonadati</taxon>
        <taxon>Pseudomonadota</taxon>
        <taxon>Alphaproteobacteria</taxon>
        <taxon>Sphingomonadales</taxon>
        <taxon>Sphingomonadaceae</taxon>
        <taxon>Sphingomonas</taxon>
    </lineage>
</organism>
<comment type="similarity">
    <text evidence="1">Belongs to the transglycosylase Slt family.</text>
</comment>
<evidence type="ECO:0000256" key="3">
    <source>
        <dbReference type="ARBA" id="ARBA00022729"/>
    </source>
</evidence>
<dbReference type="GO" id="GO:0004553">
    <property type="term" value="F:hydrolase activity, hydrolyzing O-glycosyl compounds"/>
    <property type="evidence" value="ECO:0007669"/>
    <property type="project" value="InterPro"/>
</dbReference>
<reference evidence="6" key="1">
    <citation type="submission" date="2020-09" db="EMBL/GenBank/DDBJ databases">
        <title>Sphingomonas sp., a new species isolated from pork steak.</title>
        <authorList>
            <person name="Heidler von Heilborn D."/>
        </authorList>
    </citation>
    <scope>NUCLEOTIDE SEQUENCE [LARGE SCALE GENOMIC DNA]</scope>
</reference>
<dbReference type="InterPro" id="IPR008258">
    <property type="entry name" value="Transglycosylase_SLT_dom_1"/>
</dbReference>
<dbReference type="SUPFAM" id="SSF53955">
    <property type="entry name" value="Lysozyme-like"/>
    <property type="match status" value="1"/>
</dbReference>
<evidence type="ECO:0000313" key="5">
    <source>
        <dbReference type="EMBL" id="QQV78949.1"/>
    </source>
</evidence>
<accession>A0A974NXM8</accession>
<evidence type="ECO:0000259" key="4">
    <source>
        <dbReference type="Pfam" id="PF01464"/>
    </source>
</evidence>
<dbReference type="Gene3D" id="1.25.20.10">
    <property type="entry name" value="Bacterial muramidases"/>
    <property type="match status" value="1"/>
</dbReference>
<keyword evidence="6" id="KW-1185">Reference proteome</keyword>
<comment type="similarity">
    <text evidence="2">Belongs to the virb1 family.</text>
</comment>
<dbReference type="PANTHER" id="PTHR37423">
    <property type="entry name" value="SOLUBLE LYTIC MUREIN TRANSGLYCOSYLASE-RELATED"/>
    <property type="match status" value="1"/>
</dbReference>
<dbReference type="KEGG" id="sari:H5J25_09515"/>